<dbReference type="Proteomes" id="UP000095558">
    <property type="component" value="Unassembled WGS sequence"/>
</dbReference>
<evidence type="ECO:0000313" key="7">
    <source>
        <dbReference type="EMBL" id="CUN99561.1"/>
    </source>
</evidence>
<keyword evidence="2 5" id="KW-0547">Nucleotide-binding</keyword>
<dbReference type="InterPro" id="IPR008988">
    <property type="entry name" value="Transcriptional_repressor_C"/>
</dbReference>
<comment type="similarity">
    <text evidence="5">Belongs to the biotin--protein ligase family.</text>
</comment>
<dbReference type="InterPro" id="IPR036390">
    <property type="entry name" value="WH_DNA-bd_sf"/>
</dbReference>
<feature type="domain" description="BPL/LPL catalytic" evidence="6">
    <location>
        <begin position="83"/>
        <end position="262"/>
    </location>
</feature>
<comment type="function">
    <text evidence="5">Acts both as a biotin--[acetyl-CoA-carboxylase] ligase and a repressor.</text>
</comment>
<comment type="catalytic activity">
    <reaction evidence="5">
        <text>biotin + L-lysyl-[protein] + ATP = N(6)-biotinyl-L-lysyl-[protein] + AMP + diphosphate + H(+)</text>
        <dbReference type="Rhea" id="RHEA:11756"/>
        <dbReference type="Rhea" id="RHEA-COMP:9752"/>
        <dbReference type="Rhea" id="RHEA-COMP:10505"/>
        <dbReference type="ChEBI" id="CHEBI:15378"/>
        <dbReference type="ChEBI" id="CHEBI:29969"/>
        <dbReference type="ChEBI" id="CHEBI:30616"/>
        <dbReference type="ChEBI" id="CHEBI:33019"/>
        <dbReference type="ChEBI" id="CHEBI:57586"/>
        <dbReference type="ChEBI" id="CHEBI:83144"/>
        <dbReference type="ChEBI" id="CHEBI:456215"/>
        <dbReference type="EC" id="6.3.4.15"/>
    </reaction>
</comment>
<keyword evidence="5" id="KW-0678">Repressor</keyword>
<dbReference type="Gene3D" id="2.30.30.100">
    <property type="match status" value="1"/>
</dbReference>
<sequence length="326" mass="35730">MLIKGKVLKILEENKGKNISGEEIAKKLNISRTSIWKAINALRSEGYTINAVTNKGYSLATNTDFISKEGISLYLNNEYSKIDIYTYKLVSSTNDVAKTLALNGAKHGTVIISEEQSVGKGRLGRVFYSPANTGIYMSIILRPNLTAMDSVLITTSASVAICNAIQKVTGIECQIKWINDIYLNNKKVGGILTEASTNFESGTIDYLILGIGLNFNKPKESFPKELETIASSLFSNNNGNINRNILCAEIVNNILSMIPQIKSYDFISEYKKRSIILNNEIVYISAGVSSIGKAIDINNDGSLVVKHDDGSIKVLNSGEVTIRRLN</sequence>
<evidence type="ECO:0000256" key="4">
    <source>
        <dbReference type="ARBA" id="ARBA00023267"/>
    </source>
</evidence>
<dbReference type="GO" id="GO:0009249">
    <property type="term" value="P:protein lipoylation"/>
    <property type="evidence" value="ECO:0007669"/>
    <property type="project" value="UniProtKB-ARBA"/>
</dbReference>
<dbReference type="SUPFAM" id="SSF55681">
    <property type="entry name" value="Class II aaRS and biotin synthetases"/>
    <property type="match status" value="1"/>
</dbReference>
<evidence type="ECO:0000259" key="6">
    <source>
        <dbReference type="PROSITE" id="PS51733"/>
    </source>
</evidence>
<dbReference type="EC" id="6.3.4.15" evidence="5"/>
<keyword evidence="3 5" id="KW-0067">ATP-binding</keyword>
<dbReference type="Gene3D" id="3.30.930.10">
    <property type="entry name" value="Bira Bifunctional Protein, Domain 2"/>
    <property type="match status" value="1"/>
</dbReference>
<dbReference type="GO" id="GO:0016740">
    <property type="term" value="F:transferase activity"/>
    <property type="evidence" value="ECO:0007669"/>
    <property type="project" value="UniProtKB-ARBA"/>
</dbReference>
<dbReference type="Pfam" id="PF03099">
    <property type="entry name" value="BPL_LplA_LipB"/>
    <property type="match status" value="1"/>
</dbReference>
<keyword evidence="4 5" id="KW-0092">Biotin</keyword>
<dbReference type="PANTHER" id="PTHR12835">
    <property type="entry name" value="BIOTIN PROTEIN LIGASE"/>
    <property type="match status" value="1"/>
</dbReference>
<organism evidence="7 8">
    <name type="scientific">Clostridium disporicum</name>
    <dbReference type="NCBI Taxonomy" id="84024"/>
    <lineage>
        <taxon>Bacteria</taxon>
        <taxon>Bacillati</taxon>
        <taxon>Bacillota</taxon>
        <taxon>Clostridia</taxon>
        <taxon>Eubacteriales</taxon>
        <taxon>Clostridiaceae</taxon>
        <taxon>Clostridium</taxon>
    </lineage>
</organism>
<feature type="binding site" evidence="5">
    <location>
        <begin position="92"/>
        <end position="94"/>
    </location>
    <ligand>
        <name>biotin</name>
        <dbReference type="ChEBI" id="CHEBI:57586"/>
    </ligand>
</feature>
<dbReference type="OrthoDB" id="9807064at2"/>
<dbReference type="NCBIfam" id="TIGR00121">
    <property type="entry name" value="birA_ligase"/>
    <property type="match status" value="1"/>
</dbReference>
<dbReference type="PROSITE" id="PS51733">
    <property type="entry name" value="BPL_LPL_CATALYTIC"/>
    <property type="match status" value="1"/>
</dbReference>
<evidence type="ECO:0000256" key="5">
    <source>
        <dbReference type="HAMAP-Rule" id="MF_00978"/>
    </source>
</evidence>
<evidence type="ECO:0000313" key="8">
    <source>
        <dbReference type="Proteomes" id="UP000095558"/>
    </source>
</evidence>
<dbReference type="AlphaFoldDB" id="A0A174BEX5"/>
<evidence type="ECO:0000256" key="2">
    <source>
        <dbReference type="ARBA" id="ARBA00022741"/>
    </source>
</evidence>
<dbReference type="InterPro" id="IPR003142">
    <property type="entry name" value="BPL_C"/>
</dbReference>
<dbReference type="InterPro" id="IPR045864">
    <property type="entry name" value="aa-tRNA-synth_II/BPL/LPL"/>
</dbReference>
<dbReference type="SUPFAM" id="SSF50037">
    <property type="entry name" value="C-terminal domain of transcriptional repressors"/>
    <property type="match status" value="1"/>
</dbReference>
<dbReference type="InterPro" id="IPR004408">
    <property type="entry name" value="Biotin_CoA_COase_ligase"/>
</dbReference>
<dbReference type="InterPro" id="IPR013196">
    <property type="entry name" value="HTH_11"/>
</dbReference>
<dbReference type="GO" id="GO:0005737">
    <property type="term" value="C:cytoplasm"/>
    <property type="evidence" value="ECO:0007669"/>
    <property type="project" value="TreeGrafter"/>
</dbReference>
<name>A0A174BEX5_9CLOT</name>
<dbReference type="GO" id="GO:0005524">
    <property type="term" value="F:ATP binding"/>
    <property type="evidence" value="ECO:0007669"/>
    <property type="project" value="UniProtKB-UniRule"/>
</dbReference>
<protein>
    <recommendedName>
        <fullName evidence="5">Bifunctional ligase/repressor BirA</fullName>
    </recommendedName>
    <alternativeName>
        <fullName evidence="5">Biotin--[acetyl-CoA-carboxylase] ligase</fullName>
        <ecNumber evidence="5">6.3.4.15</ecNumber>
    </alternativeName>
    <alternativeName>
        <fullName evidence="5">Biotin--protein ligase</fullName>
    </alternativeName>
    <alternativeName>
        <fullName evidence="5">Biotin-[acetyl-CoA carboxylase] synthetase</fullName>
    </alternativeName>
</protein>
<dbReference type="SUPFAM" id="SSF46785">
    <property type="entry name" value="Winged helix' DNA-binding domain"/>
    <property type="match status" value="1"/>
</dbReference>
<evidence type="ECO:0000256" key="1">
    <source>
        <dbReference type="ARBA" id="ARBA00022598"/>
    </source>
</evidence>
<feature type="binding site" evidence="5">
    <location>
        <position position="116"/>
    </location>
    <ligand>
        <name>biotin</name>
        <dbReference type="ChEBI" id="CHEBI:57586"/>
    </ligand>
</feature>
<dbReference type="GO" id="GO:0004077">
    <property type="term" value="F:biotin--[biotin carboxyl-carrier protein] ligase activity"/>
    <property type="evidence" value="ECO:0007669"/>
    <property type="project" value="UniProtKB-UniRule"/>
</dbReference>
<dbReference type="Pfam" id="PF02237">
    <property type="entry name" value="BPL_C"/>
    <property type="match status" value="1"/>
</dbReference>
<gene>
    <name evidence="5 7" type="primary">birA</name>
    <name evidence="7" type="ORF">ERS852470_01199</name>
</gene>
<dbReference type="InterPro" id="IPR036388">
    <property type="entry name" value="WH-like_DNA-bd_sf"/>
</dbReference>
<dbReference type="Gene3D" id="1.10.10.10">
    <property type="entry name" value="Winged helix-like DNA-binding domain superfamily/Winged helix DNA-binding domain"/>
    <property type="match status" value="1"/>
</dbReference>
<dbReference type="EMBL" id="CYZV01000010">
    <property type="protein sequence ID" value="CUN99561.1"/>
    <property type="molecule type" value="Genomic_DNA"/>
</dbReference>
<comment type="caution">
    <text evidence="5">Lacks conserved residue(s) required for the propagation of feature annotation.</text>
</comment>
<dbReference type="Pfam" id="PF08279">
    <property type="entry name" value="HTH_11"/>
    <property type="match status" value="1"/>
</dbReference>
<dbReference type="GO" id="GO:0006355">
    <property type="term" value="P:regulation of DNA-templated transcription"/>
    <property type="evidence" value="ECO:0007669"/>
    <property type="project" value="UniProtKB-UniRule"/>
</dbReference>
<dbReference type="CDD" id="cd16442">
    <property type="entry name" value="BPL"/>
    <property type="match status" value="1"/>
</dbReference>
<dbReference type="HAMAP" id="MF_00978">
    <property type="entry name" value="Bifunct_BirA"/>
    <property type="match status" value="1"/>
</dbReference>
<dbReference type="GO" id="GO:0003677">
    <property type="term" value="F:DNA binding"/>
    <property type="evidence" value="ECO:0007669"/>
    <property type="project" value="UniProtKB-UniRule"/>
</dbReference>
<dbReference type="InterPro" id="IPR030855">
    <property type="entry name" value="Bifunct_BirA"/>
</dbReference>
<proteinExistence type="inferred from homology"/>
<keyword evidence="1 5" id="KW-0436">Ligase</keyword>
<reference evidence="7 8" key="1">
    <citation type="submission" date="2015-09" db="EMBL/GenBank/DDBJ databases">
        <authorList>
            <consortium name="Pathogen Informatics"/>
        </authorList>
    </citation>
    <scope>NUCLEOTIDE SEQUENCE [LARGE SCALE GENOMIC DNA]</scope>
    <source>
        <strain evidence="7 8">2789STDY5834855</strain>
    </source>
</reference>
<keyword evidence="5" id="KW-0805">Transcription regulation</keyword>
<keyword evidence="5" id="KW-0804">Transcription</keyword>
<keyword evidence="5" id="KW-0238">DNA-binding</keyword>
<accession>A0A174BEX5</accession>
<evidence type="ECO:0000256" key="3">
    <source>
        <dbReference type="ARBA" id="ARBA00022840"/>
    </source>
</evidence>
<feature type="DNA-binding region" description="H-T-H motif" evidence="5">
    <location>
        <begin position="21"/>
        <end position="40"/>
    </location>
</feature>
<dbReference type="PANTHER" id="PTHR12835:SF5">
    <property type="entry name" value="BIOTIN--PROTEIN LIGASE"/>
    <property type="match status" value="1"/>
</dbReference>
<dbReference type="InterPro" id="IPR004143">
    <property type="entry name" value="BPL_LPL_catalytic"/>
</dbReference>
<feature type="binding site" evidence="5">
    <location>
        <position position="187"/>
    </location>
    <ligand>
        <name>biotin</name>
        <dbReference type="ChEBI" id="CHEBI:57586"/>
    </ligand>
</feature>
<dbReference type="RefSeq" id="WP_055275919.1">
    <property type="nucleotide sequence ID" value="NZ_CYZV01000010.1"/>
</dbReference>